<organism evidence="2 3">
    <name type="scientific">Rudanella paleaurantiibacter</name>
    <dbReference type="NCBI Taxonomy" id="2614655"/>
    <lineage>
        <taxon>Bacteria</taxon>
        <taxon>Pseudomonadati</taxon>
        <taxon>Bacteroidota</taxon>
        <taxon>Cytophagia</taxon>
        <taxon>Cytophagales</taxon>
        <taxon>Cytophagaceae</taxon>
        <taxon>Rudanella</taxon>
    </lineage>
</organism>
<keyword evidence="1" id="KW-0732">Signal</keyword>
<accession>A0A7J5TWE7</accession>
<feature type="chain" id="PRO_5029821073" evidence="1">
    <location>
        <begin position="25"/>
        <end position="263"/>
    </location>
</feature>
<keyword evidence="3" id="KW-1185">Reference proteome</keyword>
<feature type="signal peptide" evidence="1">
    <location>
        <begin position="1"/>
        <end position="24"/>
    </location>
</feature>
<dbReference type="PROSITE" id="PS51257">
    <property type="entry name" value="PROKAR_LIPOPROTEIN"/>
    <property type="match status" value="1"/>
</dbReference>
<evidence type="ECO:0000313" key="2">
    <source>
        <dbReference type="EMBL" id="KAB7728766.1"/>
    </source>
</evidence>
<protein>
    <submittedName>
        <fullName evidence="2">Uncharacterized protein</fullName>
    </submittedName>
</protein>
<dbReference type="Proteomes" id="UP000488299">
    <property type="component" value="Unassembled WGS sequence"/>
</dbReference>
<evidence type="ECO:0000313" key="3">
    <source>
        <dbReference type="Proteomes" id="UP000488299"/>
    </source>
</evidence>
<dbReference type="EMBL" id="WELI01000007">
    <property type="protein sequence ID" value="KAB7728766.1"/>
    <property type="molecule type" value="Genomic_DNA"/>
</dbReference>
<name>A0A7J5TWE7_9BACT</name>
<comment type="caution">
    <text evidence="2">The sequence shown here is derived from an EMBL/GenBank/DDBJ whole genome shotgun (WGS) entry which is preliminary data.</text>
</comment>
<sequence>MKRKAWVLYTALGVGSALSLSGCASGKYLQLTPVTGDVAHVEGRMVTKAEADSLVVVASFEREDMEYLAMDIEIKNRSSRPMRIDPTRFRYVALTANEDTLRESHNPALAVARTAADPTAESERVKTKVAREERRLKTARIINTVLLVAAVASDVSSSTRRQSVESRFRNRVAHNNAYQLIQAKRVIDHGVFADRMQQYGFEAYRWNELALQRTYIEPGESVRGFVYLPKANAAQFIRLNYPVSEQGEVSLVFSQEMVARKRK</sequence>
<dbReference type="AlphaFoldDB" id="A0A7J5TWE7"/>
<reference evidence="2 3" key="1">
    <citation type="submission" date="2019-10" db="EMBL/GenBank/DDBJ databases">
        <title>Rudanella paleaurantiibacter sp. nov., isolated from sludge.</title>
        <authorList>
            <person name="Xu S.Q."/>
        </authorList>
    </citation>
    <scope>NUCLEOTIDE SEQUENCE [LARGE SCALE GENOMIC DNA]</scope>
    <source>
        <strain evidence="2 3">HX-22-17</strain>
    </source>
</reference>
<gene>
    <name evidence="2" type="ORF">F5984_18250</name>
</gene>
<proteinExistence type="predicted"/>
<evidence type="ECO:0000256" key="1">
    <source>
        <dbReference type="SAM" id="SignalP"/>
    </source>
</evidence>
<dbReference type="RefSeq" id="WP_152125655.1">
    <property type="nucleotide sequence ID" value="NZ_WELI01000007.1"/>
</dbReference>